<proteinExistence type="predicted"/>
<accession>A0AAD5S0F3</accession>
<dbReference type="AlphaFoldDB" id="A0AAD5S0F3"/>
<organism evidence="2 3">
    <name type="scientific">Rhizophlyctis rosea</name>
    <dbReference type="NCBI Taxonomy" id="64517"/>
    <lineage>
        <taxon>Eukaryota</taxon>
        <taxon>Fungi</taxon>
        <taxon>Fungi incertae sedis</taxon>
        <taxon>Chytridiomycota</taxon>
        <taxon>Chytridiomycota incertae sedis</taxon>
        <taxon>Chytridiomycetes</taxon>
        <taxon>Rhizophlyctidales</taxon>
        <taxon>Rhizophlyctidaceae</taxon>
        <taxon>Rhizophlyctis</taxon>
    </lineage>
</organism>
<name>A0AAD5S0F3_9FUNG</name>
<comment type="caution">
    <text evidence="2">The sequence shown here is derived from an EMBL/GenBank/DDBJ whole genome shotgun (WGS) entry which is preliminary data.</text>
</comment>
<feature type="compositionally biased region" description="Low complexity" evidence="1">
    <location>
        <begin position="117"/>
        <end position="144"/>
    </location>
</feature>
<dbReference type="InterPro" id="IPR012677">
    <property type="entry name" value="Nucleotide-bd_a/b_plait_sf"/>
</dbReference>
<feature type="compositionally biased region" description="Basic and acidic residues" evidence="1">
    <location>
        <begin position="164"/>
        <end position="175"/>
    </location>
</feature>
<dbReference type="Proteomes" id="UP001212841">
    <property type="component" value="Unassembled WGS sequence"/>
</dbReference>
<reference evidence="2" key="1">
    <citation type="submission" date="2020-05" db="EMBL/GenBank/DDBJ databases">
        <title>Phylogenomic resolution of chytrid fungi.</title>
        <authorList>
            <person name="Stajich J.E."/>
            <person name="Amses K."/>
            <person name="Simmons R."/>
            <person name="Seto K."/>
            <person name="Myers J."/>
            <person name="Bonds A."/>
            <person name="Quandt C.A."/>
            <person name="Barry K."/>
            <person name="Liu P."/>
            <person name="Grigoriev I."/>
            <person name="Longcore J.E."/>
            <person name="James T.Y."/>
        </authorList>
    </citation>
    <scope>NUCLEOTIDE SEQUENCE</scope>
    <source>
        <strain evidence="2">JEL0318</strain>
    </source>
</reference>
<feature type="compositionally biased region" description="Polar residues" evidence="1">
    <location>
        <begin position="1"/>
        <end position="19"/>
    </location>
</feature>
<feature type="compositionally biased region" description="Polar residues" evidence="1">
    <location>
        <begin position="73"/>
        <end position="98"/>
    </location>
</feature>
<evidence type="ECO:0000313" key="2">
    <source>
        <dbReference type="EMBL" id="KAJ3032311.1"/>
    </source>
</evidence>
<evidence type="ECO:0000256" key="1">
    <source>
        <dbReference type="SAM" id="MobiDB-lite"/>
    </source>
</evidence>
<dbReference type="SUPFAM" id="SSF54928">
    <property type="entry name" value="RNA-binding domain, RBD"/>
    <property type="match status" value="1"/>
</dbReference>
<dbReference type="Gene3D" id="3.30.70.330">
    <property type="match status" value="1"/>
</dbReference>
<dbReference type="GO" id="GO:0003676">
    <property type="term" value="F:nucleic acid binding"/>
    <property type="evidence" value="ECO:0007669"/>
    <property type="project" value="InterPro"/>
</dbReference>
<keyword evidence="3" id="KW-1185">Reference proteome</keyword>
<dbReference type="EMBL" id="JADGJD010002485">
    <property type="protein sequence ID" value="KAJ3032311.1"/>
    <property type="molecule type" value="Genomic_DNA"/>
</dbReference>
<feature type="compositionally biased region" description="Low complexity" evidence="1">
    <location>
        <begin position="381"/>
        <end position="392"/>
    </location>
</feature>
<dbReference type="InterPro" id="IPR035979">
    <property type="entry name" value="RBD_domain_sf"/>
</dbReference>
<feature type="non-terminal residue" evidence="2">
    <location>
        <position position="464"/>
    </location>
</feature>
<gene>
    <name evidence="2" type="ORF">HK097_005296</name>
</gene>
<feature type="compositionally biased region" description="Low complexity" evidence="1">
    <location>
        <begin position="28"/>
        <end position="37"/>
    </location>
</feature>
<evidence type="ECO:0000313" key="3">
    <source>
        <dbReference type="Proteomes" id="UP001212841"/>
    </source>
</evidence>
<feature type="region of interest" description="Disordered" evidence="1">
    <location>
        <begin position="364"/>
        <end position="392"/>
    </location>
</feature>
<feature type="region of interest" description="Disordered" evidence="1">
    <location>
        <begin position="1"/>
        <end position="190"/>
    </location>
</feature>
<feature type="compositionally biased region" description="Polar residues" evidence="1">
    <location>
        <begin position="243"/>
        <end position="256"/>
    </location>
</feature>
<protein>
    <submittedName>
        <fullName evidence="2">Uncharacterized protein</fullName>
    </submittedName>
</protein>
<feature type="region of interest" description="Disordered" evidence="1">
    <location>
        <begin position="243"/>
        <end position="267"/>
    </location>
</feature>
<feature type="region of interest" description="Disordered" evidence="1">
    <location>
        <begin position="433"/>
        <end position="464"/>
    </location>
</feature>
<sequence>MFGNQQSPPSLGYRSSRNLSFEDRQSDKSQYQYKSQSTYPDHLTSTPSPHDNPFGRRSSLSPVYTPFERDFNAQRNATNPYTSNYSFSPQGRAAQTQPREIDPKSQFIPTLLSDAFSARSRPSSTRSPQSPGGLNRSPFSFGARSRSRSRSPPREFSRNVRFQETPRPESPRPTDDADAPPSQSLFDIDFGADDTTTANAVGGRIGGAYGSGLGPSRYSASSSNPSAPPTARRETLQSLFSPLQSSTTNDHQPTQTSSSSSSLPSEDDAKIITITGVSPTEILNLIDEFRKYGEQIDTKHKANFVVIKFRDEESARKACRKTHVTLGSGNICAVLKGDVTGLMRGTPEDNIDDGGDRTVGMNTVGRSGLRFDEPSLLNDETPPFGNTPTPFTRRSIFTDRLRTESGEQGFSSNGTAQVPVTPYLSLPRHMRGATHGAGGSVPDTPVREGWMGRPVFGSGVETPG</sequence>